<dbReference type="InterPro" id="IPR011032">
    <property type="entry name" value="GroES-like_sf"/>
</dbReference>
<dbReference type="InterPro" id="IPR051397">
    <property type="entry name" value="Zn-ADH-like_protein"/>
</dbReference>
<dbReference type="SMART" id="SM00829">
    <property type="entry name" value="PKS_ER"/>
    <property type="match status" value="1"/>
</dbReference>
<gene>
    <name evidence="2" type="ORF">KHB02_40270</name>
</gene>
<organism evidence="2">
    <name type="scientific">Neobacillus citreus</name>
    <dbReference type="NCBI Taxonomy" id="2833578"/>
    <lineage>
        <taxon>Bacteria</taxon>
        <taxon>Bacillati</taxon>
        <taxon>Bacillota</taxon>
        <taxon>Bacilli</taxon>
        <taxon>Bacillales</taxon>
        <taxon>Bacillaceae</taxon>
        <taxon>Neobacillus</taxon>
    </lineage>
</organism>
<dbReference type="GO" id="GO:0016491">
    <property type="term" value="F:oxidoreductase activity"/>
    <property type="evidence" value="ECO:0007669"/>
    <property type="project" value="InterPro"/>
</dbReference>
<dbReference type="InterPro" id="IPR013149">
    <property type="entry name" value="ADH-like_C"/>
</dbReference>
<dbReference type="InterPro" id="IPR036291">
    <property type="entry name" value="NAD(P)-bd_dom_sf"/>
</dbReference>
<dbReference type="Gene3D" id="3.40.50.720">
    <property type="entry name" value="NAD(P)-binding Rossmann-like Domain"/>
    <property type="match status" value="1"/>
</dbReference>
<dbReference type="AlphaFoldDB" id="A0A942YEN2"/>
<dbReference type="SUPFAM" id="SSF50129">
    <property type="entry name" value="GroES-like"/>
    <property type="match status" value="1"/>
</dbReference>
<sequence length="316" mass="32411">MYAAVVEQFGQAPVWQQCPEPEPAPGEVIVDVVAAGLHPRVKSQAAGSHYMSEGALPLIPGVDAVGRFPDASLRYFVVSSDTRGTMAERAAADPRASVVLPDGADPVAVAAGANPVMSSWVALRRRIDFAPGSRVLVLGATGASGNAAVQVARHLGASSVIASGRDATRLEQLRGLGADTVVSLTDPVAVGEAAADVDAVVDYVWGQPAADVMRSLVTARQDRGRRLDWIAIGSTAGQDAPIPSAALRASGLRIVGSGQGSVGRAAFVEELPGIVAAIADKTVSIETRPAPFNDIEAHWVGGAATSGRVVFTAADR</sequence>
<dbReference type="InterPro" id="IPR020843">
    <property type="entry name" value="ER"/>
</dbReference>
<reference evidence="2" key="1">
    <citation type="submission" date="2021-05" db="EMBL/GenBank/DDBJ databases">
        <title>Novel Bacillus species.</title>
        <authorList>
            <person name="Liu G."/>
        </authorList>
    </citation>
    <scope>NUCLEOTIDE SEQUENCE</scope>
    <source>
        <strain evidence="2">FJAT-50051</strain>
    </source>
</reference>
<evidence type="ECO:0000313" key="2">
    <source>
        <dbReference type="EMBL" id="MBS4187614.1"/>
    </source>
</evidence>
<protein>
    <submittedName>
        <fullName evidence="2">Zinc-binding alcohol dehydrogenase family protein</fullName>
    </submittedName>
</protein>
<dbReference type="PANTHER" id="PTHR43677">
    <property type="entry name" value="SHORT-CHAIN DEHYDROGENASE/REDUCTASE"/>
    <property type="match status" value="1"/>
</dbReference>
<dbReference type="Pfam" id="PF00107">
    <property type="entry name" value="ADH_zinc_N"/>
    <property type="match status" value="1"/>
</dbReference>
<evidence type="ECO:0000259" key="1">
    <source>
        <dbReference type="SMART" id="SM00829"/>
    </source>
</evidence>
<name>A0A942YEN2_9BACI</name>
<accession>A0A942YEN2</accession>
<feature type="domain" description="Enoyl reductase (ER)" evidence="1">
    <location>
        <begin position="10"/>
        <end position="267"/>
    </location>
</feature>
<dbReference type="SUPFAM" id="SSF51735">
    <property type="entry name" value="NAD(P)-binding Rossmann-fold domains"/>
    <property type="match status" value="1"/>
</dbReference>
<dbReference type="EMBL" id="JAGYPE010000008">
    <property type="protein sequence ID" value="MBS4187614.1"/>
    <property type="molecule type" value="Genomic_DNA"/>
</dbReference>
<proteinExistence type="predicted"/>
<comment type="caution">
    <text evidence="2">The sequence shown here is derived from an EMBL/GenBank/DDBJ whole genome shotgun (WGS) entry which is preliminary data.</text>
</comment>
<dbReference type="Gene3D" id="3.90.180.10">
    <property type="entry name" value="Medium-chain alcohol dehydrogenases, catalytic domain"/>
    <property type="match status" value="1"/>
</dbReference>
<dbReference type="PANTHER" id="PTHR43677:SF11">
    <property type="entry name" value="ZINC-CONTAINING ALCOHOL DEHYDROGENASE"/>
    <property type="match status" value="1"/>
</dbReference>